<keyword evidence="2" id="KW-1185">Reference proteome</keyword>
<sequence length="174" mass="19555">MTHPRLSSLVLMRVIINSAGDFSKLLDGCADLETFALYPATTSAMTPAAILQTFAAKSIPKLRKFTLAFFIRTAAQVQAITSGFADLLRAWAAADANRLERMDGMDIGLYFCWGRQRKDLGKIEMAMEKLRNQFRVENTHRVVNSNNLGFSFSFKVALFVENKPDLAPLCWLER</sequence>
<dbReference type="AlphaFoldDB" id="A0A9P7KF32"/>
<organism evidence="1 2">
    <name type="scientific">Sphagnurus paluster</name>
    <dbReference type="NCBI Taxonomy" id="117069"/>
    <lineage>
        <taxon>Eukaryota</taxon>
        <taxon>Fungi</taxon>
        <taxon>Dikarya</taxon>
        <taxon>Basidiomycota</taxon>
        <taxon>Agaricomycotina</taxon>
        <taxon>Agaricomycetes</taxon>
        <taxon>Agaricomycetidae</taxon>
        <taxon>Agaricales</taxon>
        <taxon>Tricholomatineae</taxon>
        <taxon>Lyophyllaceae</taxon>
        <taxon>Sphagnurus</taxon>
    </lineage>
</organism>
<protein>
    <submittedName>
        <fullName evidence="1">Uncharacterized protein</fullName>
    </submittedName>
</protein>
<name>A0A9P7KF32_9AGAR</name>
<accession>A0A9P7KF32</accession>
<dbReference type="EMBL" id="JABCKI010000684">
    <property type="protein sequence ID" value="KAG5649826.1"/>
    <property type="molecule type" value="Genomic_DNA"/>
</dbReference>
<evidence type="ECO:0000313" key="2">
    <source>
        <dbReference type="Proteomes" id="UP000717328"/>
    </source>
</evidence>
<gene>
    <name evidence="1" type="ORF">H0H81_001846</name>
</gene>
<proteinExistence type="predicted"/>
<reference evidence="1" key="1">
    <citation type="submission" date="2021-02" db="EMBL/GenBank/DDBJ databases">
        <authorList>
            <person name="Nieuwenhuis M."/>
            <person name="Van De Peppel L.J.J."/>
        </authorList>
    </citation>
    <scope>NUCLEOTIDE SEQUENCE</scope>
    <source>
        <strain evidence="1">D49</strain>
    </source>
</reference>
<comment type="caution">
    <text evidence="1">The sequence shown here is derived from an EMBL/GenBank/DDBJ whole genome shotgun (WGS) entry which is preliminary data.</text>
</comment>
<reference evidence="1" key="2">
    <citation type="submission" date="2021-10" db="EMBL/GenBank/DDBJ databases">
        <title>Phylogenomics reveals ancestral predisposition of the termite-cultivated fungus Termitomyces towards a domesticated lifestyle.</title>
        <authorList>
            <person name="Auxier B."/>
            <person name="Grum-Grzhimaylo A."/>
            <person name="Cardenas M.E."/>
            <person name="Lodge J.D."/>
            <person name="Laessoe T."/>
            <person name="Pedersen O."/>
            <person name="Smith M.E."/>
            <person name="Kuyper T.W."/>
            <person name="Franco-Molano E.A."/>
            <person name="Baroni T.J."/>
            <person name="Aanen D.K."/>
        </authorList>
    </citation>
    <scope>NUCLEOTIDE SEQUENCE</scope>
    <source>
        <strain evidence="1">D49</strain>
    </source>
</reference>
<evidence type="ECO:0000313" key="1">
    <source>
        <dbReference type="EMBL" id="KAG5649826.1"/>
    </source>
</evidence>
<dbReference type="Proteomes" id="UP000717328">
    <property type="component" value="Unassembled WGS sequence"/>
</dbReference>